<dbReference type="PANTHER" id="PTHR45833:SF1">
    <property type="entry name" value="METHIONINE SYNTHASE"/>
    <property type="match status" value="1"/>
</dbReference>
<dbReference type="PROSITE" id="PS51332">
    <property type="entry name" value="B12_BINDING"/>
    <property type="match status" value="1"/>
</dbReference>
<dbReference type="InterPro" id="IPR036594">
    <property type="entry name" value="Meth_synthase_dom"/>
</dbReference>
<keyword evidence="1" id="KW-0479">Metal-binding</keyword>
<dbReference type="RefSeq" id="WP_229345705.1">
    <property type="nucleotide sequence ID" value="NZ_JAJFAT010000009.1"/>
</dbReference>
<dbReference type="GO" id="GO:0005829">
    <property type="term" value="C:cytosol"/>
    <property type="evidence" value="ECO:0007669"/>
    <property type="project" value="TreeGrafter"/>
</dbReference>
<dbReference type="SUPFAM" id="SSF52242">
    <property type="entry name" value="Cobalamin (vitamin B12)-binding domain"/>
    <property type="match status" value="1"/>
</dbReference>
<dbReference type="GO" id="GO:0008705">
    <property type="term" value="F:methionine synthase activity"/>
    <property type="evidence" value="ECO:0007669"/>
    <property type="project" value="TreeGrafter"/>
</dbReference>
<dbReference type="GO" id="GO:0046872">
    <property type="term" value="F:metal ion binding"/>
    <property type="evidence" value="ECO:0007669"/>
    <property type="project" value="UniProtKB-KW"/>
</dbReference>
<accession>A0AAW4WZ62</accession>
<feature type="domain" description="B12-binding" evidence="3">
    <location>
        <begin position="243"/>
        <end position="371"/>
    </location>
</feature>
<dbReference type="Pfam" id="PF02607">
    <property type="entry name" value="B12-binding_2"/>
    <property type="match status" value="1"/>
</dbReference>
<dbReference type="Pfam" id="PF02310">
    <property type="entry name" value="B12-binding"/>
    <property type="match status" value="1"/>
</dbReference>
<dbReference type="Gene3D" id="3.40.50.280">
    <property type="entry name" value="Cobalamin-binding domain"/>
    <property type="match status" value="1"/>
</dbReference>
<gene>
    <name evidence="4" type="ORF">LJ207_07450</name>
</gene>
<name>A0AAW4WZ62_9FIRM</name>
<evidence type="ECO:0000256" key="2">
    <source>
        <dbReference type="ARBA" id="ARBA00023285"/>
    </source>
</evidence>
<evidence type="ECO:0000256" key="1">
    <source>
        <dbReference type="ARBA" id="ARBA00022723"/>
    </source>
</evidence>
<evidence type="ECO:0000313" key="4">
    <source>
        <dbReference type="EMBL" id="MCC3145157.1"/>
    </source>
</evidence>
<dbReference type="GO" id="GO:0031419">
    <property type="term" value="F:cobalamin binding"/>
    <property type="evidence" value="ECO:0007669"/>
    <property type="project" value="InterPro"/>
</dbReference>
<dbReference type="InterPro" id="IPR036724">
    <property type="entry name" value="Cobalamin-bd_sf"/>
</dbReference>
<dbReference type="Gene3D" id="1.10.1240.10">
    <property type="entry name" value="Methionine synthase domain"/>
    <property type="match status" value="1"/>
</dbReference>
<keyword evidence="5" id="KW-1185">Reference proteome</keyword>
<dbReference type="EMBL" id="JAJFAT010000009">
    <property type="protein sequence ID" value="MCC3145157.1"/>
    <property type="molecule type" value="Genomic_DNA"/>
</dbReference>
<protein>
    <submittedName>
        <fullName evidence="4">Cobalamin-dependent protein</fullName>
    </submittedName>
</protein>
<dbReference type="PANTHER" id="PTHR45833">
    <property type="entry name" value="METHIONINE SYNTHASE"/>
    <property type="match status" value="1"/>
</dbReference>
<evidence type="ECO:0000313" key="5">
    <source>
        <dbReference type="Proteomes" id="UP001199296"/>
    </source>
</evidence>
<sequence>MAKTIYDNLAELPVITADAAAEYKEKKEILTETVNEQLSSRNDIFELIGHNPISKMQNNHDNHARFMANIFKLNDYKLLLRTVIWVYMTYHSHDFSFDYFSVELKAWIEAIEEKLSSESAGQIIEIYNFMLDNHQNFIELSKEIDNAQIDIPADMETTYNLFFKYLLNGDHKKALMLAKEEIEEKEDLQIFFNHIIKPAMYEVGFLWQKGAISEAEEHLASSIVARVISGLYIYIIDLVENSKGKAVISAAANEYHEIGSRIIADSLEMDGWDVEHLGADTPVEALIDFLKMQQPTLLGLSVSMAFNLDNLNETIAKIKSKPELKDLKIMVGGKIFNENPELWKKTGADTWAKDGEEAVEIAKKWWEKKEG</sequence>
<dbReference type="GO" id="GO:0046653">
    <property type="term" value="P:tetrahydrofolate metabolic process"/>
    <property type="evidence" value="ECO:0007669"/>
    <property type="project" value="TreeGrafter"/>
</dbReference>
<evidence type="ECO:0000259" key="3">
    <source>
        <dbReference type="PROSITE" id="PS51332"/>
    </source>
</evidence>
<keyword evidence="2" id="KW-0170">Cobalt</keyword>
<dbReference type="InterPro" id="IPR003759">
    <property type="entry name" value="Cbl-bd_cap"/>
</dbReference>
<proteinExistence type="predicted"/>
<dbReference type="AlphaFoldDB" id="A0AAW4WZ62"/>
<dbReference type="GO" id="GO:0050667">
    <property type="term" value="P:homocysteine metabolic process"/>
    <property type="evidence" value="ECO:0007669"/>
    <property type="project" value="TreeGrafter"/>
</dbReference>
<organism evidence="4 5">
    <name type="scientific">Halanaerobium polyolivorans</name>
    <dbReference type="NCBI Taxonomy" id="2886943"/>
    <lineage>
        <taxon>Bacteria</taxon>
        <taxon>Bacillati</taxon>
        <taxon>Bacillota</taxon>
        <taxon>Clostridia</taxon>
        <taxon>Halanaerobiales</taxon>
        <taxon>Halanaerobiaceae</taxon>
        <taxon>Halanaerobium</taxon>
    </lineage>
</organism>
<dbReference type="InterPro" id="IPR050554">
    <property type="entry name" value="Met_Synthase/Corrinoid"/>
</dbReference>
<dbReference type="Proteomes" id="UP001199296">
    <property type="component" value="Unassembled WGS sequence"/>
</dbReference>
<dbReference type="InterPro" id="IPR006158">
    <property type="entry name" value="Cobalamin-bd"/>
</dbReference>
<reference evidence="4 5" key="1">
    <citation type="submission" date="2021-10" db="EMBL/GenBank/DDBJ databases">
        <authorList>
            <person name="Grouzdev D.S."/>
            <person name="Pantiukh K.S."/>
            <person name="Krutkina M.S."/>
        </authorList>
    </citation>
    <scope>NUCLEOTIDE SEQUENCE [LARGE SCALE GENOMIC DNA]</scope>
    <source>
        <strain evidence="4 5">Z-7514</strain>
    </source>
</reference>
<comment type="caution">
    <text evidence="4">The sequence shown here is derived from an EMBL/GenBank/DDBJ whole genome shotgun (WGS) entry which is preliminary data.</text>
</comment>